<comment type="subcellular location">
    <subcellularLocation>
        <location evidence="1">Cell outer membrane</location>
    </subcellularLocation>
</comment>
<dbReference type="GO" id="GO:0009279">
    <property type="term" value="C:cell outer membrane"/>
    <property type="evidence" value="ECO:0007669"/>
    <property type="project" value="UniProtKB-SubCell"/>
</dbReference>
<dbReference type="CDD" id="cd07185">
    <property type="entry name" value="OmpA_C-like"/>
    <property type="match status" value="1"/>
</dbReference>
<dbReference type="InterPro" id="IPR050330">
    <property type="entry name" value="Bact_OuterMem_StrucFunc"/>
</dbReference>
<feature type="chain" id="PRO_5012175850" evidence="5">
    <location>
        <begin position="23"/>
        <end position="323"/>
    </location>
</feature>
<keyword evidence="2 4" id="KW-0472">Membrane</keyword>
<dbReference type="InterPro" id="IPR032608">
    <property type="entry name" value="DUF4892"/>
</dbReference>
<sequence>MRFWVLFISCIVIAAGAVPVHAADVKGSADHPLVPRYEGSEIVAYDTQAYAQKLFARSALKSGKLESNPDAALKLEGKLFSITYRAPEQRSPLEVARNYRAALEAAGFSTVFACAQAECGGRTFNHALSPRNYYMGFGEYYVDQQYLLARLQRPDGDVYVGAYVVLNKAGGGPDRNRSMVQVDIMELKPMENRMVVLQADEMNADLAAQGRVAVYGILFDTDKDTMRVDSRPQLEQIAQLLKAHPSLRVLIVGHTDAQGGLEYNRDLSMRRARSIVTALSRDYGIKAERLVAEGVGMAAPVASNRTDEGRAKNRRVELVDIGK</sequence>
<evidence type="ECO:0000256" key="2">
    <source>
        <dbReference type="ARBA" id="ARBA00023136"/>
    </source>
</evidence>
<dbReference type="Proteomes" id="UP000216947">
    <property type="component" value="Unassembled WGS sequence"/>
</dbReference>
<keyword evidence="7" id="KW-0969">Cilium</keyword>
<dbReference type="PANTHER" id="PTHR30329:SF21">
    <property type="entry name" value="LIPOPROTEIN YIAD-RELATED"/>
    <property type="match status" value="1"/>
</dbReference>
<proteinExistence type="predicted"/>
<evidence type="ECO:0000256" key="4">
    <source>
        <dbReference type="PROSITE-ProRule" id="PRU00473"/>
    </source>
</evidence>
<dbReference type="InterPro" id="IPR006665">
    <property type="entry name" value="OmpA-like"/>
</dbReference>
<evidence type="ECO:0000256" key="1">
    <source>
        <dbReference type="ARBA" id="ARBA00004442"/>
    </source>
</evidence>
<evidence type="ECO:0000313" key="7">
    <source>
        <dbReference type="EMBL" id="OZI25251.1"/>
    </source>
</evidence>
<dbReference type="PROSITE" id="PS51123">
    <property type="entry name" value="OMPA_2"/>
    <property type="match status" value="1"/>
</dbReference>
<dbReference type="InterPro" id="IPR006664">
    <property type="entry name" value="OMP_bac"/>
</dbReference>
<feature type="signal peptide" evidence="5">
    <location>
        <begin position="1"/>
        <end position="22"/>
    </location>
</feature>
<gene>
    <name evidence="7" type="ORF">CAL19_02710</name>
</gene>
<keyword evidence="8" id="KW-1185">Reference proteome</keyword>
<evidence type="ECO:0000313" key="8">
    <source>
        <dbReference type="Proteomes" id="UP000216947"/>
    </source>
</evidence>
<dbReference type="SUPFAM" id="SSF103088">
    <property type="entry name" value="OmpA-like"/>
    <property type="match status" value="1"/>
</dbReference>
<dbReference type="AlphaFoldDB" id="A0A261RK18"/>
<organism evidence="7 8">
    <name type="scientific">Bordetella genomosp. 7</name>
    <dbReference type="NCBI Taxonomy" id="1416805"/>
    <lineage>
        <taxon>Bacteria</taxon>
        <taxon>Pseudomonadati</taxon>
        <taxon>Pseudomonadota</taxon>
        <taxon>Betaproteobacteria</taxon>
        <taxon>Burkholderiales</taxon>
        <taxon>Alcaligenaceae</taxon>
        <taxon>Bordetella</taxon>
    </lineage>
</organism>
<dbReference type="Gene3D" id="3.30.1330.60">
    <property type="entry name" value="OmpA-like domain"/>
    <property type="match status" value="1"/>
</dbReference>
<comment type="caution">
    <text evidence="7">The sequence shown here is derived from an EMBL/GenBank/DDBJ whole genome shotgun (WGS) entry which is preliminary data.</text>
</comment>
<name>A0A261RK18_9BORD</name>
<evidence type="ECO:0000259" key="6">
    <source>
        <dbReference type="PROSITE" id="PS51123"/>
    </source>
</evidence>
<keyword evidence="3" id="KW-0998">Cell outer membrane</keyword>
<dbReference type="RefSeq" id="WP_094795964.1">
    <property type="nucleotide sequence ID" value="NZ_NEVK01000003.1"/>
</dbReference>
<dbReference type="Pfam" id="PF00691">
    <property type="entry name" value="OmpA"/>
    <property type="match status" value="1"/>
</dbReference>
<feature type="domain" description="OmpA-like" evidence="6">
    <location>
        <begin position="206"/>
        <end position="323"/>
    </location>
</feature>
<reference evidence="8" key="1">
    <citation type="submission" date="2017-05" db="EMBL/GenBank/DDBJ databases">
        <title>Complete and WGS of Bordetella genogroups.</title>
        <authorList>
            <person name="Spilker T."/>
            <person name="Lipuma J."/>
        </authorList>
    </citation>
    <scope>NUCLEOTIDE SEQUENCE [LARGE SCALE GENOMIC DNA]</scope>
    <source>
        <strain evidence="8">AU18089</strain>
    </source>
</reference>
<keyword evidence="7" id="KW-0966">Cell projection</keyword>
<dbReference type="EMBL" id="NEVK01000003">
    <property type="protein sequence ID" value="OZI25251.1"/>
    <property type="molecule type" value="Genomic_DNA"/>
</dbReference>
<keyword evidence="7" id="KW-0282">Flagellum</keyword>
<dbReference type="Pfam" id="PF16234">
    <property type="entry name" value="DUF4892"/>
    <property type="match status" value="1"/>
</dbReference>
<dbReference type="InterPro" id="IPR036737">
    <property type="entry name" value="OmpA-like_sf"/>
</dbReference>
<dbReference type="PANTHER" id="PTHR30329">
    <property type="entry name" value="STATOR ELEMENT OF FLAGELLAR MOTOR COMPLEX"/>
    <property type="match status" value="1"/>
</dbReference>
<keyword evidence="5" id="KW-0732">Signal</keyword>
<evidence type="ECO:0000256" key="3">
    <source>
        <dbReference type="ARBA" id="ARBA00023237"/>
    </source>
</evidence>
<accession>A0A261RK18</accession>
<dbReference type="PRINTS" id="PR01021">
    <property type="entry name" value="OMPADOMAIN"/>
</dbReference>
<protein>
    <submittedName>
        <fullName evidence="7">Flagellar motor protein MotB</fullName>
    </submittedName>
</protein>
<evidence type="ECO:0000256" key="5">
    <source>
        <dbReference type="SAM" id="SignalP"/>
    </source>
</evidence>